<dbReference type="STRING" id="7395.A0A1A9UME3"/>
<dbReference type="Proteomes" id="UP000078200">
    <property type="component" value="Unassembled WGS sequence"/>
</dbReference>
<proteinExistence type="predicted"/>
<organism evidence="2 3">
    <name type="scientific">Glossina austeni</name>
    <name type="common">Savannah tsetse fly</name>
    <dbReference type="NCBI Taxonomy" id="7395"/>
    <lineage>
        <taxon>Eukaryota</taxon>
        <taxon>Metazoa</taxon>
        <taxon>Ecdysozoa</taxon>
        <taxon>Arthropoda</taxon>
        <taxon>Hexapoda</taxon>
        <taxon>Insecta</taxon>
        <taxon>Pterygota</taxon>
        <taxon>Neoptera</taxon>
        <taxon>Endopterygota</taxon>
        <taxon>Diptera</taxon>
        <taxon>Brachycera</taxon>
        <taxon>Muscomorpha</taxon>
        <taxon>Hippoboscoidea</taxon>
        <taxon>Glossinidae</taxon>
        <taxon>Glossina</taxon>
    </lineage>
</organism>
<dbReference type="EnsemblMetazoa" id="GAUT009312-RA">
    <property type="protein sequence ID" value="GAUT009312-PA"/>
    <property type="gene ID" value="GAUT009312"/>
</dbReference>
<reference evidence="2" key="1">
    <citation type="submission" date="2020-05" db="UniProtKB">
        <authorList>
            <consortium name="EnsemblMetazoa"/>
        </authorList>
    </citation>
    <scope>IDENTIFICATION</scope>
    <source>
        <strain evidence="2">TTRI</strain>
    </source>
</reference>
<feature type="region of interest" description="Disordered" evidence="1">
    <location>
        <begin position="48"/>
        <end position="69"/>
    </location>
</feature>
<keyword evidence="3" id="KW-1185">Reference proteome</keyword>
<name>A0A1A9UME3_GLOAU</name>
<accession>A0A1A9UME3</accession>
<protein>
    <submittedName>
        <fullName evidence="2">Uncharacterized protein</fullName>
    </submittedName>
</protein>
<evidence type="ECO:0000313" key="2">
    <source>
        <dbReference type="EnsemblMetazoa" id="GAUT009312-PA"/>
    </source>
</evidence>
<dbReference type="AlphaFoldDB" id="A0A1A9UME3"/>
<feature type="region of interest" description="Disordered" evidence="1">
    <location>
        <begin position="1"/>
        <end position="26"/>
    </location>
</feature>
<evidence type="ECO:0000313" key="3">
    <source>
        <dbReference type="Proteomes" id="UP000078200"/>
    </source>
</evidence>
<dbReference type="VEuPathDB" id="VectorBase:GAUT009312"/>
<sequence length="386" mass="43546">MQEGVVEVIRRPTSPTTDSSCRSRGDPRFCVTPHSTGMNLHKVAVHKRLSQTEDSPPYDRQSQKTEVVASGQDDHQLISKQSRAFESPQILSISPVPKRSDVAVSKGNHTQRRRTLASLVICGFRYVLRTFAPSAIINLWSSSTVDMAASNAIRIPSKIACKQITENFEKEIQKFSNSELFGSDAAKFIGQLNEIFLGRLQHIDKAAPNNADLRLTIYQEWVDILLKITESLVKNTEEMEFEMSKRLDNVQYNVGCRHGQTNELLQYRKDVDTLVKVIRTAYYNRCWDFQGIDLVTTSRSQVLGVHGANGQDLRNKGGSVGKLPVDELEQEPKKQVVVNELEQNVEKQPSVIELQRKDKKLSIVQELEATNKVLIRLGCIPFKPNT</sequence>
<evidence type="ECO:0000256" key="1">
    <source>
        <dbReference type="SAM" id="MobiDB-lite"/>
    </source>
</evidence>